<organism evidence="1 2">
    <name type="scientific">Providencia rettgeri</name>
    <dbReference type="NCBI Taxonomy" id="587"/>
    <lineage>
        <taxon>Bacteria</taxon>
        <taxon>Pseudomonadati</taxon>
        <taxon>Pseudomonadota</taxon>
        <taxon>Gammaproteobacteria</taxon>
        <taxon>Enterobacterales</taxon>
        <taxon>Morganellaceae</taxon>
        <taxon>Providencia</taxon>
    </lineage>
</organism>
<dbReference type="AlphaFoldDB" id="A0A379FWB5"/>
<evidence type="ECO:0000313" key="1">
    <source>
        <dbReference type="EMBL" id="SUC32946.1"/>
    </source>
</evidence>
<name>A0A379FWB5_PRORE</name>
<evidence type="ECO:0000313" key="2">
    <source>
        <dbReference type="Proteomes" id="UP000254208"/>
    </source>
</evidence>
<reference evidence="1 2" key="1">
    <citation type="submission" date="2018-06" db="EMBL/GenBank/DDBJ databases">
        <authorList>
            <consortium name="Pathogen Informatics"/>
            <person name="Doyle S."/>
        </authorList>
    </citation>
    <scope>NUCLEOTIDE SEQUENCE [LARGE SCALE GENOMIC DNA]</scope>
    <source>
        <strain evidence="1 2">NCTC11801</strain>
    </source>
</reference>
<dbReference type="Proteomes" id="UP000254208">
    <property type="component" value="Unassembled WGS sequence"/>
</dbReference>
<proteinExistence type="predicted"/>
<protein>
    <submittedName>
        <fullName evidence="1">Uncharacterized protein</fullName>
    </submittedName>
</protein>
<dbReference type="EMBL" id="UGTZ01000001">
    <property type="protein sequence ID" value="SUC32946.1"/>
    <property type="molecule type" value="Genomic_DNA"/>
</dbReference>
<sequence>MQDCSEATENKRIQRIKEKLGCSYSSPSGLFKALKENGITLACLESLVSYP</sequence>
<gene>
    <name evidence="1" type="ORF">NCTC11801_03952</name>
</gene>
<accession>A0A379FWB5</accession>